<name>A0A0M2NNN9_9FIRM</name>
<organism evidence="3 4">
    <name type="scientific">Christensenella hongkongensis</name>
    <dbReference type="NCBI Taxonomy" id="270498"/>
    <lineage>
        <taxon>Bacteria</taxon>
        <taxon>Bacillati</taxon>
        <taxon>Bacillota</taxon>
        <taxon>Clostridia</taxon>
        <taxon>Christensenellales</taxon>
        <taxon>Christensenellaceae</taxon>
        <taxon>Christensenella</taxon>
    </lineage>
</organism>
<feature type="region of interest" description="Disordered" evidence="1">
    <location>
        <begin position="113"/>
        <end position="133"/>
    </location>
</feature>
<keyword evidence="4" id="KW-1185">Reference proteome</keyword>
<comment type="caution">
    <text evidence="3">The sequence shown here is derived from an EMBL/GenBank/DDBJ whole genome shotgun (WGS) entry which is preliminary data.</text>
</comment>
<feature type="compositionally biased region" description="Basic and acidic residues" evidence="1">
    <location>
        <begin position="113"/>
        <end position="126"/>
    </location>
</feature>
<dbReference type="Proteomes" id="UP000034076">
    <property type="component" value="Unassembled WGS sequence"/>
</dbReference>
<evidence type="ECO:0000313" key="3">
    <source>
        <dbReference type="EMBL" id="KKI51835.1"/>
    </source>
</evidence>
<dbReference type="InterPro" id="IPR024414">
    <property type="entry name" value="Uncharacterised_PrgI"/>
</dbReference>
<dbReference type="RefSeq" id="WP_046442592.1">
    <property type="nucleotide sequence ID" value="NZ_LAYJ01000061.1"/>
</dbReference>
<proteinExistence type="predicted"/>
<evidence type="ECO:0000256" key="1">
    <source>
        <dbReference type="SAM" id="MobiDB-lite"/>
    </source>
</evidence>
<protein>
    <recommendedName>
        <fullName evidence="5">PrgI family protein</fullName>
    </recommendedName>
</protein>
<dbReference type="STRING" id="270498.CHK_0648"/>
<dbReference type="EMBL" id="LAYJ01000061">
    <property type="protein sequence ID" value="KKI51835.1"/>
    <property type="molecule type" value="Genomic_DNA"/>
</dbReference>
<dbReference type="AlphaFoldDB" id="A0A0M2NNN9"/>
<feature type="transmembrane region" description="Helical" evidence="2">
    <location>
        <begin position="47"/>
        <end position="69"/>
    </location>
</feature>
<gene>
    <name evidence="3" type="ORF">CHK_0648</name>
</gene>
<keyword evidence="2" id="KW-0472">Membrane</keyword>
<dbReference type="Pfam" id="PF12666">
    <property type="entry name" value="PrgI"/>
    <property type="match status" value="1"/>
</dbReference>
<sequence>MPYVPVPKDLNKVKSKVAFNLTKRQLICFAIAGCVGIPFYLLTKSHIGTSLAAFIMIVIMVPFFFLAMYEKDGQPLEQILKNYIGSHFIRKRKRPYQTRNFYAELQNEIDERKEKQSIVKRTEKAKKGASRKH</sequence>
<keyword evidence="2" id="KW-1133">Transmembrane helix</keyword>
<accession>A0A0M2NNN9</accession>
<evidence type="ECO:0000313" key="4">
    <source>
        <dbReference type="Proteomes" id="UP000034076"/>
    </source>
</evidence>
<dbReference type="OrthoDB" id="9790748at2"/>
<feature type="transmembrane region" description="Helical" evidence="2">
    <location>
        <begin position="21"/>
        <end position="41"/>
    </location>
</feature>
<reference evidence="3 4" key="1">
    <citation type="submission" date="2015-04" db="EMBL/GenBank/DDBJ databases">
        <title>Draft genome sequence of bacteremic isolate Catabacter hongkongensis type strain HKU16T.</title>
        <authorList>
            <person name="Lau S.K."/>
            <person name="Teng J.L."/>
            <person name="Huang Y."/>
            <person name="Curreem S.O."/>
            <person name="Tsui S.K."/>
            <person name="Woo P.C."/>
        </authorList>
    </citation>
    <scope>NUCLEOTIDE SEQUENCE [LARGE SCALE GENOMIC DNA]</scope>
    <source>
        <strain evidence="3 4">HKU16</strain>
    </source>
</reference>
<keyword evidence="2" id="KW-0812">Transmembrane</keyword>
<evidence type="ECO:0008006" key="5">
    <source>
        <dbReference type="Google" id="ProtNLM"/>
    </source>
</evidence>
<dbReference type="PATRIC" id="fig|270498.16.peg.1657"/>
<evidence type="ECO:0000256" key="2">
    <source>
        <dbReference type="SAM" id="Phobius"/>
    </source>
</evidence>